<evidence type="ECO:0000256" key="2">
    <source>
        <dbReference type="ARBA" id="ARBA00022475"/>
    </source>
</evidence>
<feature type="transmembrane region" description="Helical" evidence="8">
    <location>
        <begin position="651"/>
        <end position="670"/>
    </location>
</feature>
<keyword evidence="10" id="KW-0456">Lyase</keyword>
<feature type="transmembrane region" description="Helical" evidence="8">
    <location>
        <begin position="208"/>
        <end position="229"/>
    </location>
</feature>
<dbReference type="eggNOG" id="COG0651">
    <property type="taxonomic scope" value="Bacteria"/>
</dbReference>
<keyword evidence="5" id="KW-0560">Oxidoreductase</keyword>
<dbReference type="InterPro" id="IPR003918">
    <property type="entry name" value="NADH_UbQ_OxRdtase"/>
</dbReference>
<evidence type="ECO:0000256" key="3">
    <source>
        <dbReference type="ARBA" id="ARBA00022692"/>
    </source>
</evidence>
<dbReference type="GO" id="GO:0008137">
    <property type="term" value="F:NADH dehydrogenase (ubiquinone) activity"/>
    <property type="evidence" value="ECO:0007669"/>
    <property type="project" value="InterPro"/>
</dbReference>
<dbReference type="GO" id="GO:0016829">
    <property type="term" value="F:lyase activity"/>
    <property type="evidence" value="ECO:0007669"/>
    <property type="project" value="UniProtKB-KW"/>
</dbReference>
<feature type="transmembrane region" description="Helical" evidence="8">
    <location>
        <begin position="37"/>
        <end position="58"/>
    </location>
</feature>
<evidence type="ECO:0000313" key="11">
    <source>
        <dbReference type="Proteomes" id="UP000005104"/>
    </source>
</evidence>
<dbReference type="RefSeq" id="WP_007784000.1">
    <property type="nucleotide sequence ID" value="NZ_CM001441.1"/>
</dbReference>
<proteinExistence type="predicted"/>
<feature type="transmembrane region" description="Helical" evidence="8">
    <location>
        <begin position="274"/>
        <end position="293"/>
    </location>
</feature>
<dbReference type="PANTHER" id="PTHR42682">
    <property type="entry name" value="HYDROGENASE-4 COMPONENT F"/>
    <property type="match status" value="1"/>
</dbReference>
<dbReference type="Pfam" id="PF00361">
    <property type="entry name" value="Proton_antipo_M"/>
    <property type="match status" value="1"/>
</dbReference>
<dbReference type="PANTHER" id="PTHR42682:SF3">
    <property type="entry name" value="FORMATE HYDROGENLYASE SUBUNIT 3-RELATED"/>
    <property type="match status" value="1"/>
</dbReference>
<gene>
    <name evidence="10" type="ORF">DesyoDRAFT_2827</name>
</gene>
<feature type="transmembrane region" description="Helical" evidence="8">
    <location>
        <begin position="342"/>
        <end position="362"/>
    </location>
</feature>
<evidence type="ECO:0000256" key="6">
    <source>
        <dbReference type="ARBA" id="ARBA00023136"/>
    </source>
</evidence>
<feature type="transmembrane region" description="Helical" evidence="8">
    <location>
        <begin position="78"/>
        <end position="97"/>
    </location>
</feature>
<protein>
    <submittedName>
        <fullName evidence="10">Formate hydrogenlyase subunit 3/multisubunit Na+/H+ antiporter, MnhD subunit</fullName>
    </submittedName>
</protein>
<evidence type="ECO:0000256" key="8">
    <source>
        <dbReference type="SAM" id="Phobius"/>
    </source>
</evidence>
<organism evidence="10 11">
    <name type="scientific">Desulfosporosinus youngiae DSM 17734</name>
    <dbReference type="NCBI Taxonomy" id="768710"/>
    <lineage>
        <taxon>Bacteria</taxon>
        <taxon>Bacillati</taxon>
        <taxon>Bacillota</taxon>
        <taxon>Clostridia</taxon>
        <taxon>Eubacteriales</taxon>
        <taxon>Desulfitobacteriaceae</taxon>
        <taxon>Desulfosporosinus</taxon>
    </lineage>
</organism>
<feature type="transmembrane region" description="Helical" evidence="8">
    <location>
        <begin position="422"/>
        <end position="449"/>
    </location>
</feature>
<feature type="domain" description="NADH:quinone oxidoreductase/Mrp antiporter transmembrane" evidence="9">
    <location>
        <begin position="132"/>
        <end position="418"/>
    </location>
</feature>
<dbReference type="EMBL" id="CM001441">
    <property type="protein sequence ID" value="EHQ89876.1"/>
    <property type="molecule type" value="Genomic_DNA"/>
</dbReference>
<keyword evidence="6 8" id="KW-0472">Membrane</keyword>
<feature type="transmembrane region" description="Helical" evidence="8">
    <location>
        <begin position="300"/>
        <end position="322"/>
    </location>
</feature>
<dbReference type="GO" id="GO:0042773">
    <property type="term" value="P:ATP synthesis coupled electron transport"/>
    <property type="evidence" value="ECO:0007669"/>
    <property type="project" value="InterPro"/>
</dbReference>
<dbReference type="InterPro" id="IPR001750">
    <property type="entry name" value="ND/Mrp_TM"/>
</dbReference>
<evidence type="ECO:0000313" key="10">
    <source>
        <dbReference type="EMBL" id="EHQ89876.1"/>
    </source>
</evidence>
<feature type="transmembrane region" description="Helical" evidence="8">
    <location>
        <begin position="163"/>
        <end position="188"/>
    </location>
</feature>
<dbReference type="AlphaFoldDB" id="H5XVE0"/>
<feature type="transmembrane region" description="Helical" evidence="8">
    <location>
        <begin position="470"/>
        <end position="489"/>
    </location>
</feature>
<keyword evidence="2" id="KW-1003">Cell membrane</keyword>
<dbReference type="PRINTS" id="PR01437">
    <property type="entry name" value="NUOXDRDTASE4"/>
</dbReference>
<evidence type="ECO:0000256" key="5">
    <source>
        <dbReference type="ARBA" id="ARBA00023002"/>
    </source>
</evidence>
<dbReference type="OrthoDB" id="9807568at2"/>
<dbReference type="InterPro" id="IPR052175">
    <property type="entry name" value="ComplexI-like_HydComp"/>
</dbReference>
<evidence type="ECO:0000256" key="4">
    <source>
        <dbReference type="ARBA" id="ARBA00022989"/>
    </source>
</evidence>
<comment type="subcellular location">
    <subcellularLocation>
        <location evidence="1">Cell membrane</location>
        <topology evidence="1">Multi-pass membrane protein</topology>
    </subcellularLocation>
    <subcellularLocation>
        <location evidence="7">Membrane</location>
        <topology evidence="7">Multi-pass membrane protein</topology>
    </subcellularLocation>
</comment>
<dbReference type="Proteomes" id="UP000005104">
    <property type="component" value="Chromosome"/>
</dbReference>
<evidence type="ECO:0000259" key="9">
    <source>
        <dbReference type="Pfam" id="PF00361"/>
    </source>
</evidence>
<feature type="transmembrane region" description="Helical" evidence="8">
    <location>
        <begin position="383"/>
        <end position="402"/>
    </location>
</feature>
<keyword evidence="11" id="KW-1185">Reference proteome</keyword>
<dbReference type="NCBIfam" id="NF005086">
    <property type="entry name" value="PRK06521.1"/>
    <property type="match status" value="1"/>
</dbReference>
<evidence type="ECO:0000256" key="7">
    <source>
        <dbReference type="RuleBase" id="RU000320"/>
    </source>
</evidence>
<name>H5XVE0_9FIRM</name>
<feature type="transmembrane region" description="Helical" evidence="8">
    <location>
        <begin position="531"/>
        <end position="551"/>
    </location>
</feature>
<dbReference type="GO" id="GO:0016491">
    <property type="term" value="F:oxidoreductase activity"/>
    <property type="evidence" value="ECO:0007669"/>
    <property type="project" value="UniProtKB-KW"/>
</dbReference>
<accession>H5XVE0</accession>
<reference evidence="10 11" key="1">
    <citation type="submission" date="2011-11" db="EMBL/GenBank/DDBJ databases">
        <title>The Noncontiguous Finished genome of Desulfosporosinus youngiae DSM 17734.</title>
        <authorList>
            <consortium name="US DOE Joint Genome Institute (JGI-PGF)"/>
            <person name="Lucas S."/>
            <person name="Han J."/>
            <person name="Lapidus A."/>
            <person name="Cheng J.-F."/>
            <person name="Goodwin L."/>
            <person name="Pitluck S."/>
            <person name="Peters L."/>
            <person name="Ovchinnikova G."/>
            <person name="Lu M."/>
            <person name="Land M.L."/>
            <person name="Hauser L."/>
            <person name="Pester M."/>
            <person name="Spring S."/>
            <person name="Ollivier B."/>
            <person name="Rattei T."/>
            <person name="Klenk H.-P."/>
            <person name="Wagner M."/>
            <person name="Loy A."/>
            <person name="Woyke T.J."/>
        </authorList>
    </citation>
    <scope>NUCLEOTIDE SEQUENCE [LARGE SCALE GENOMIC DNA]</scope>
    <source>
        <strain evidence="10 11">DSM 17734</strain>
    </source>
</reference>
<feature type="transmembrane region" description="Helical" evidence="8">
    <location>
        <begin position="6"/>
        <end position="25"/>
    </location>
</feature>
<sequence length="672" mass="72683">MIETIYPVMLLLFTAGILTPILTNSSPKVTNILAHGLSVLGCLAIVACSVEVFIAGGVTFTYAMGLPVGSLIIRIDNLSAFFLLALGVVGTAASIYALGYSREFYKQRLALMAALYNGFILSMALVLTVSQVAYFLIAWELMTVVSFFLVNHEYEKTANTRAAYKYILMTTLGTVFITTALLILSMTVHSLDFQMFKGASLTNTLRNTVFFCALIGFGTKAGVIPLHIWLPEAHPAAPSHVSALMSGIMIKTAIYGLCRFYLEFLGVGPAWWGGVVLFLAIISSVLGVLYALMQHDLKRLLAYHSVENIGIILLGIGSGMVFMSTNQPVLAGLAFVAGLYHVFNHAVFKSLLFLGAGSVLYATHTKDIEHLGGLIKKMPYTAVFFLTGAAAISALPPLNGFVSEWLTYQSLFYLPQAVTGVIPRLGSVILIALLGLTGALAAACFVKAFGVTFLAKPRSKHAEQAKEVPGTMLTGMGLLSLMCLALGVWPQWMLNLLQGVVSQSAGLKVSGLFSNHWYAAAFNIPQANGVIAMPVVAGLLVVGLIAAVLVYNFNGKPKNVEGETWTCGIIPTARMEYTATGFAQPVRRAFKVFLRSKDDVTADKTLNPYHGVKMKMTVGISYLIDSWLYQPLKKGILFLVSRVKPLQSGNLQHYIGYVLLVTVVILILGVRW</sequence>
<keyword evidence="3 7" id="KW-0812">Transmembrane</keyword>
<dbReference type="STRING" id="768710.DesyoDRAFT_2827"/>
<keyword evidence="4 8" id="KW-1133">Transmembrane helix</keyword>
<feature type="transmembrane region" description="Helical" evidence="8">
    <location>
        <begin position="109"/>
        <end position="127"/>
    </location>
</feature>
<evidence type="ECO:0000256" key="1">
    <source>
        <dbReference type="ARBA" id="ARBA00004651"/>
    </source>
</evidence>
<dbReference type="HOGENOM" id="CLU_007100_8_1_9"/>
<dbReference type="GO" id="GO:0005886">
    <property type="term" value="C:plasma membrane"/>
    <property type="evidence" value="ECO:0007669"/>
    <property type="project" value="UniProtKB-SubCell"/>
</dbReference>